<reference evidence="3" key="1">
    <citation type="submission" date="2013-01" db="EMBL/GenBank/DDBJ databases">
        <title>Draft Genome Sequence of a Mulberry Tree, Morus notabilis C.K. Schneid.</title>
        <authorList>
            <person name="He N."/>
            <person name="Zhao S."/>
        </authorList>
    </citation>
    <scope>NUCLEOTIDE SEQUENCE</scope>
</reference>
<keyword evidence="3" id="KW-1185">Reference proteome</keyword>
<name>W9QZ81_9ROSA</name>
<sequence length="333" mass="38702">MKKRRIFAQLVNQWQEEAKEDFKAQTKRLWNARKRATAHLLGYNAQRKARRLESKKSAHPGRASRTAAHPKGAVARLEAWPRAQRLGRVPRGLAARCSAPRDLAARCSAPKAPIPLDARCSAPKVPREESRTLYLEMVDQQVLLRFAQQDSEPFDSAWDRYKELLIGLPEHGLSKDCQLQNFLDGLNAATRTWVERGNGTTSLYQLSADEVYWFLEDMADYDNWCWNHSPNNQGWEENSNFLEPCDDTQPQQAESYLDLKDLVAQFSEETRLCIEKLERMEAFDQLHEEIETNLAELFRLKLLPDESTNAMNRETQEEEWELFEDDFLREDET</sequence>
<dbReference type="EMBL" id="KE344398">
    <property type="protein sequence ID" value="EXB60662.1"/>
    <property type="molecule type" value="Genomic_DNA"/>
</dbReference>
<organism evidence="2 3">
    <name type="scientific">Morus notabilis</name>
    <dbReference type="NCBI Taxonomy" id="981085"/>
    <lineage>
        <taxon>Eukaryota</taxon>
        <taxon>Viridiplantae</taxon>
        <taxon>Streptophyta</taxon>
        <taxon>Embryophyta</taxon>
        <taxon>Tracheophyta</taxon>
        <taxon>Spermatophyta</taxon>
        <taxon>Magnoliopsida</taxon>
        <taxon>eudicotyledons</taxon>
        <taxon>Gunneridae</taxon>
        <taxon>Pentapetalae</taxon>
        <taxon>rosids</taxon>
        <taxon>fabids</taxon>
        <taxon>Rosales</taxon>
        <taxon>Moraceae</taxon>
        <taxon>Moreae</taxon>
        <taxon>Morus</taxon>
    </lineage>
</organism>
<protein>
    <recommendedName>
        <fullName evidence="4">Retrotransposon gag domain-containing protein</fullName>
    </recommendedName>
</protein>
<proteinExistence type="predicted"/>
<evidence type="ECO:0000256" key="1">
    <source>
        <dbReference type="SAM" id="MobiDB-lite"/>
    </source>
</evidence>
<evidence type="ECO:0000313" key="2">
    <source>
        <dbReference type="EMBL" id="EXB60662.1"/>
    </source>
</evidence>
<evidence type="ECO:0008006" key="4">
    <source>
        <dbReference type="Google" id="ProtNLM"/>
    </source>
</evidence>
<gene>
    <name evidence="2" type="ORF">L484_016016</name>
</gene>
<feature type="region of interest" description="Disordered" evidence="1">
    <location>
        <begin position="43"/>
        <end position="72"/>
    </location>
</feature>
<accession>W9QZ81</accession>
<evidence type="ECO:0000313" key="3">
    <source>
        <dbReference type="Proteomes" id="UP000030645"/>
    </source>
</evidence>
<dbReference type="Proteomes" id="UP000030645">
    <property type="component" value="Unassembled WGS sequence"/>
</dbReference>
<dbReference type="AlphaFoldDB" id="W9QZ81"/>